<evidence type="ECO:0000256" key="14">
    <source>
        <dbReference type="ARBA" id="ARBA00023004"/>
    </source>
</evidence>
<dbReference type="GO" id="GO:0005886">
    <property type="term" value="C:plasma membrane"/>
    <property type="evidence" value="ECO:0007669"/>
    <property type="project" value="UniProtKB-SubCell"/>
</dbReference>
<dbReference type="SUPFAM" id="SSF81648">
    <property type="entry name" value="a domain/subunit of cytochrome bc1 complex (Ubiquinol-cytochrome c reductase)"/>
    <property type="match status" value="1"/>
</dbReference>
<dbReference type="EMBL" id="BOMB01000024">
    <property type="protein sequence ID" value="GID13474.1"/>
    <property type="molecule type" value="Genomic_DNA"/>
</dbReference>
<keyword evidence="15 19" id="KW-0472">Membrane</keyword>
<evidence type="ECO:0000256" key="2">
    <source>
        <dbReference type="ARBA" id="ARBA00004651"/>
    </source>
</evidence>
<evidence type="ECO:0000256" key="3">
    <source>
        <dbReference type="ARBA" id="ARBA00012951"/>
    </source>
</evidence>
<feature type="domain" description="Cytochrome b/b6 N-terminal region profile" evidence="20">
    <location>
        <begin position="15"/>
        <end position="242"/>
    </location>
</feature>
<organism evidence="21 22">
    <name type="scientific">Actinocatenispora rupis</name>
    <dbReference type="NCBI Taxonomy" id="519421"/>
    <lineage>
        <taxon>Bacteria</taxon>
        <taxon>Bacillati</taxon>
        <taxon>Actinomycetota</taxon>
        <taxon>Actinomycetes</taxon>
        <taxon>Micromonosporales</taxon>
        <taxon>Micromonosporaceae</taxon>
        <taxon>Actinocatenispora</taxon>
    </lineage>
</organism>
<keyword evidence="5" id="KW-0813">Transport</keyword>
<feature type="transmembrane region" description="Helical" evidence="19">
    <location>
        <begin position="211"/>
        <end position="234"/>
    </location>
</feature>
<comment type="subcellular location">
    <subcellularLocation>
        <location evidence="2">Cell membrane</location>
        <topology evidence="2">Multi-pass membrane protein</topology>
    </subcellularLocation>
</comment>
<comment type="cofactor">
    <cofactor evidence="1">
        <name>heme</name>
        <dbReference type="ChEBI" id="CHEBI:30413"/>
    </cofactor>
</comment>
<evidence type="ECO:0000256" key="15">
    <source>
        <dbReference type="ARBA" id="ARBA00023136"/>
    </source>
</evidence>
<evidence type="ECO:0000256" key="9">
    <source>
        <dbReference type="ARBA" id="ARBA00022692"/>
    </source>
</evidence>
<reference evidence="21" key="1">
    <citation type="submission" date="2021-01" db="EMBL/GenBank/DDBJ databases">
        <title>Whole genome shotgun sequence of Actinocatenispora rupis NBRC 107355.</title>
        <authorList>
            <person name="Komaki H."/>
            <person name="Tamura T."/>
        </authorList>
    </citation>
    <scope>NUCLEOTIDE SEQUENCE</scope>
    <source>
        <strain evidence="21">NBRC 107355</strain>
    </source>
</reference>
<dbReference type="PROSITE" id="PS51002">
    <property type="entry name" value="CYTB_NTER"/>
    <property type="match status" value="1"/>
</dbReference>
<evidence type="ECO:0000256" key="1">
    <source>
        <dbReference type="ARBA" id="ARBA00001971"/>
    </source>
</evidence>
<evidence type="ECO:0000256" key="19">
    <source>
        <dbReference type="SAM" id="Phobius"/>
    </source>
</evidence>
<gene>
    <name evidence="21" type="primary">qcrB_2</name>
    <name evidence="21" type="ORF">Aru02nite_43630</name>
</gene>
<evidence type="ECO:0000256" key="6">
    <source>
        <dbReference type="ARBA" id="ARBA00022475"/>
    </source>
</evidence>
<evidence type="ECO:0000256" key="12">
    <source>
        <dbReference type="ARBA" id="ARBA00022982"/>
    </source>
</evidence>
<evidence type="ECO:0000259" key="20">
    <source>
        <dbReference type="PROSITE" id="PS51002"/>
    </source>
</evidence>
<feature type="transmembrane region" description="Helical" evidence="19">
    <location>
        <begin position="264"/>
        <end position="284"/>
    </location>
</feature>
<evidence type="ECO:0000313" key="21">
    <source>
        <dbReference type="EMBL" id="GID13474.1"/>
    </source>
</evidence>
<keyword evidence="7" id="KW-0349">Heme</keyword>
<dbReference type="InterPro" id="IPR005797">
    <property type="entry name" value="Cyt_b/b6_N"/>
</dbReference>
<dbReference type="InterPro" id="IPR016174">
    <property type="entry name" value="Di-haem_cyt_TM"/>
</dbReference>
<proteinExistence type="predicted"/>
<keyword evidence="13 19" id="KW-1133">Transmembrane helix</keyword>
<dbReference type="GO" id="GO:0022904">
    <property type="term" value="P:respiratory electron transport chain"/>
    <property type="evidence" value="ECO:0007669"/>
    <property type="project" value="InterPro"/>
</dbReference>
<dbReference type="SUPFAM" id="SSF81342">
    <property type="entry name" value="Transmembrane di-heme cytochromes"/>
    <property type="match status" value="1"/>
</dbReference>
<dbReference type="Pfam" id="PF13631">
    <property type="entry name" value="Cytochrom_B_N_2"/>
    <property type="match status" value="1"/>
</dbReference>
<dbReference type="InterPro" id="IPR027387">
    <property type="entry name" value="Cytb/b6-like_sf"/>
</dbReference>
<dbReference type="GO" id="GO:0016491">
    <property type="term" value="F:oxidoreductase activity"/>
    <property type="evidence" value="ECO:0007669"/>
    <property type="project" value="InterPro"/>
</dbReference>
<evidence type="ECO:0000256" key="13">
    <source>
        <dbReference type="ARBA" id="ARBA00022989"/>
    </source>
</evidence>
<protein>
    <recommendedName>
        <fullName evidence="4">Cytochrome bc1 complex cytochrome b subunit</fullName>
        <ecNumber evidence="3">7.1.1.8</ecNumber>
    </recommendedName>
    <alternativeName>
        <fullName evidence="17">Cytochrome bc1 reductase complex subunit QcrB</fullName>
    </alternativeName>
</protein>
<feature type="compositionally biased region" description="Basic and acidic residues" evidence="18">
    <location>
        <begin position="526"/>
        <end position="535"/>
    </location>
</feature>
<keyword evidence="11" id="KW-1278">Translocase</keyword>
<dbReference type="FunFam" id="1.20.810.10:FF:000007">
    <property type="entry name" value="Ubiquinol-cytochrome C reductase B subunit"/>
    <property type="match status" value="1"/>
</dbReference>
<evidence type="ECO:0000256" key="4">
    <source>
        <dbReference type="ARBA" id="ARBA00016116"/>
    </source>
</evidence>
<comment type="caution">
    <text evidence="21">The sequence shown here is derived from an EMBL/GenBank/DDBJ whole genome shotgun (WGS) entry which is preliminary data.</text>
</comment>
<keyword evidence="14" id="KW-0408">Iron</keyword>
<accession>A0A8J3NBL4</accession>
<evidence type="ECO:0000256" key="5">
    <source>
        <dbReference type="ARBA" id="ARBA00022448"/>
    </source>
</evidence>
<dbReference type="GO" id="GO:0046872">
    <property type="term" value="F:metal ion binding"/>
    <property type="evidence" value="ECO:0007669"/>
    <property type="project" value="UniProtKB-KW"/>
</dbReference>
<dbReference type="PANTHER" id="PTHR19271">
    <property type="entry name" value="CYTOCHROME B"/>
    <property type="match status" value="1"/>
</dbReference>
<dbReference type="InterPro" id="IPR036150">
    <property type="entry name" value="Cyt_b/b6_C_sf"/>
</dbReference>
<dbReference type="PANTHER" id="PTHR19271:SF16">
    <property type="entry name" value="CYTOCHROME B"/>
    <property type="match status" value="1"/>
</dbReference>
<evidence type="ECO:0000256" key="16">
    <source>
        <dbReference type="ARBA" id="ARBA00029351"/>
    </source>
</evidence>
<keyword evidence="10" id="KW-0479">Metal-binding</keyword>
<evidence type="ECO:0000256" key="8">
    <source>
        <dbReference type="ARBA" id="ARBA00022660"/>
    </source>
</evidence>
<evidence type="ECO:0000256" key="7">
    <source>
        <dbReference type="ARBA" id="ARBA00022617"/>
    </source>
</evidence>
<dbReference type="RefSeq" id="WP_203660546.1">
    <property type="nucleotide sequence ID" value="NZ_BAAAZM010000011.1"/>
</dbReference>
<feature type="transmembrane region" description="Helical" evidence="19">
    <location>
        <begin position="378"/>
        <end position="397"/>
    </location>
</feature>
<keyword evidence="12" id="KW-0249">Electron transport</keyword>
<dbReference type="GO" id="GO:0008121">
    <property type="term" value="F:quinol-cytochrome-c reductase activity"/>
    <property type="evidence" value="ECO:0007669"/>
    <property type="project" value="UniProtKB-EC"/>
</dbReference>
<feature type="transmembrane region" description="Helical" evidence="19">
    <location>
        <begin position="49"/>
        <end position="68"/>
    </location>
</feature>
<evidence type="ECO:0000256" key="18">
    <source>
        <dbReference type="SAM" id="MobiDB-lite"/>
    </source>
</evidence>
<keyword evidence="8" id="KW-0679">Respiratory chain</keyword>
<keyword evidence="6" id="KW-1003">Cell membrane</keyword>
<name>A0A8J3NBL4_9ACTN</name>
<evidence type="ECO:0000256" key="17">
    <source>
        <dbReference type="ARBA" id="ARBA00029568"/>
    </source>
</evidence>
<dbReference type="Proteomes" id="UP000612808">
    <property type="component" value="Unassembled WGS sequence"/>
</dbReference>
<keyword evidence="9 19" id="KW-0812">Transmembrane</keyword>
<evidence type="ECO:0000313" key="22">
    <source>
        <dbReference type="Proteomes" id="UP000612808"/>
    </source>
</evidence>
<sequence>MKRPKFNPKEAPGQVADWTDQRLGMAGSIRRQLLNKVFPDHWSFMLGEIALYSFIMLLLTGTFLAFFYTPSSTEVVYHGSYVPLQGIKMSQAYASSLNLSFDVRGGLILRQIHHWSALLFMASIVVHMLRIFFTGAFRRPREVNWMIGFLLFWLGFLEGFAGYSLPDDALSGTGLRIADAIMLSIPVVGTWVSFSIFGGEFPGDVILQRLYIAHVFLVPGIILALVAVHVLLVFKLKHTQWAGPGRTEHNVVGHRMFPGFAAKGAGMSMVVFGLLALLGGLIQINPIWLFGPYKAAVVSSASQPDWYVMFLDGSTRLMPPWEIRIHLFGHGYTVPPLFWPTVVLPGILTMVGLLYPFLEQRFLKDKAHHNLLQRPRDVPLRAGLGAMAVAFWLVLTISGGNDVLAQKFDISLNAMTWAGRIGILIVPPLAYYVVYRLCLGLQQHDREVLAHGVETGIIKRLPNGQFIEVHQPLGPPDEHGHTELPYRGWVVPKKMNRIGAIGPAVKGFFVPVEKPEEAAPVSPAPSREEITSGRD</sequence>
<dbReference type="Gene3D" id="1.20.810.10">
    <property type="entry name" value="Cytochrome Bc1 Complex, Chain C"/>
    <property type="match status" value="1"/>
</dbReference>
<feature type="region of interest" description="Disordered" evidence="18">
    <location>
        <begin position="515"/>
        <end position="535"/>
    </location>
</feature>
<dbReference type="EC" id="7.1.1.8" evidence="3"/>
<keyword evidence="22" id="KW-1185">Reference proteome</keyword>
<comment type="catalytic activity">
    <reaction evidence="16">
        <text>a quinol + 2 Fe(III)-[cytochrome c](out) = a quinone + 2 Fe(II)-[cytochrome c](out) + 2 H(+)(out)</text>
        <dbReference type="Rhea" id="RHEA:11484"/>
        <dbReference type="Rhea" id="RHEA-COMP:10350"/>
        <dbReference type="Rhea" id="RHEA-COMP:14399"/>
        <dbReference type="ChEBI" id="CHEBI:15378"/>
        <dbReference type="ChEBI" id="CHEBI:24646"/>
        <dbReference type="ChEBI" id="CHEBI:29033"/>
        <dbReference type="ChEBI" id="CHEBI:29034"/>
        <dbReference type="ChEBI" id="CHEBI:132124"/>
        <dbReference type="EC" id="7.1.1.8"/>
    </reaction>
</comment>
<feature type="transmembrane region" description="Helical" evidence="19">
    <location>
        <begin position="337"/>
        <end position="358"/>
    </location>
</feature>
<evidence type="ECO:0000256" key="10">
    <source>
        <dbReference type="ARBA" id="ARBA00022723"/>
    </source>
</evidence>
<feature type="transmembrane region" description="Helical" evidence="19">
    <location>
        <begin position="145"/>
        <end position="165"/>
    </location>
</feature>
<feature type="transmembrane region" description="Helical" evidence="19">
    <location>
        <begin position="417"/>
        <end position="435"/>
    </location>
</feature>
<feature type="transmembrane region" description="Helical" evidence="19">
    <location>
        <begin position="114"/>
        <end position="133"/>
    </location>
</feature>
<dbReference type="AlphaFoldDB" id="A0A8J3NBL4"/>
<evidence type="ECO:0000256" key="11">
    <source>
        <dbReference type="ARBA" id="ARBA00022967"/>
    </source>
</evidence>